<accession>A0ABR2YYX3</accession>
<sequence>MRCVFHLFEGPLKIPETPTCATRSTGEQVPEWWLVAHFQSSPRVRRATICLTKLDSSGGAVRSRVDAHRMLPLPKPSTTHTTVRRI</sequence>
<evidence type="ECO:0000313" key="1">
    <source>
        <dbReference type="EMBL" id="KAK9917113.1"/>
    </source>
</evidence>
<keyword evidence="2" id="KW-1185">Reference proteome</keyword>
<dbReference type="EMBL" id="JALJOT010000002">
    <property type="protein sequence ID" value="KAK9917113.1"/>
    <property type="molecule type" value="Genomic_DNA"/>
</dbReference>
<dbReference type="Proteomes" id="UP001491310">
    <property type="component" value="Unassembled WGS sequence"/>
</dbReference>
<protein>
    <submittedName>
        <fullName evidence="1">Uncharacterized protein</fullName>
    </submittedName>
</protein>
<proteinExistence type="predicted"/>
<reference evidence="1 2" key="1">
    <citation type="journal article" date="2024" name="Nat. Commun.">
        <title>Phylogenomics reveals the evolutionary origins of lichenization in chlorophyte algae.</title>
        <authorList>
            <person name="Puginier C."/>
            <person name="Libourel C."/>
            <person name="Otte J."/>
            <person name="Skaloud P."/>
            <person name="Haon M."/>
            <person name="Grisel S."/>
            <person name="Petersen M."/>
            <person name="Berrin J.G."/>
            <person name="Delaux P.M."/>
            <person name="Dal Grande F."/>
            <person name="Keller J."/>
        </authorList>
    </citation>
    <scope>NUCLEOTIDE SEQUENCE [LARGE SCALE GENOMIC DNA]</scope>
    <source>
        <strain evidence="1 2">SAG 216-7</strain>
    </source>
</reference>
<evidence type="ECO:0000313" key="2">
    <source>
        <dbReference type="Proteomes" id="UP001491310"/>
    </source>
</evidence>
<organism evidence="1 2">
    <name type="scientific">Coccomyxa subellipsoidea</name>
    <dbReference type="NCBI Taxonomy" id="248742"/>
    <lineage>
        <taxon>Eukaryota</taxon>
        <taxon>Viridiplantae</taxon>
        <taxon>Chlorophyta</taxon>
        <taxon>core chlorophytes</taxon>
        <taxon>Trebouxiophyceae</taxon>
        <taxon>Trebouxiophyceae incertae sedis</taxon>
        <taxon>Coccomyxaceae</taxon>
        <taxon>Coccomyxa</taxon>
    </lineage>
</organism>
<comment type="caution">
    <text evidence="1">The sequence shown here is derived from an EMBL/GenBank/DDBJ whole genome shotgun (WGS) entry which is preliminary data.</text>
</comment>
<name>A0ABR2YYX3_9CHLO</name>
<gene>
    <name evidence="1" type="ORF">WJX75_001015</name>
</gene>